<keyword evidence="2" id="KW-1185">Reference proteome</keyword>
<proteinExistence type="predicted"/>
<reference evidence="1 2" key="1">
    <citation type="journal article" date="2021" name="Hortic Res">
        <title>High-quality reference genome and annotation aids understanding of berry development for evergreen blueberry (Vaccinium darrowii).</title>
        <authorList>
            <person name="Yu J."/>
            <person name="Hulse-Kemp A.M."/>
            <person name="Babiker E."/>
            <person name="Staton M."/>
        </authorList>
    </citation>
    <scope>NUCLEOTIDE SEQUENCE [LARGE SCALE GENOMIC DNA]</scope>
    <source>
        <strain evidence="2">cv. NJ 8807/NJ 8810</strain>
        <tissue evidence="1">Young leaf</tissue>
    </source>
</reference>
<dbReference type="Proteomes" id="UP000828048">
    <property type="component" value="Chromosome 7"/>
</dbReference>
<evidence type="ECO:0000313" key="2">
    <source>
        <dbReference type="Proteomes" id="UP000828048"/>
    </source>
</evidence>
<comment type="caution">
    <text evidence="1">The sequence shown here is derived from an EMBL/GenBank/DDBJ whole genome shotgun (WGS) entry which is preliminary data.</text>
</comment>
<gene>
    <name evidence="1" type="ORF">Vadar_015876</name>
</gene>
<accession>A0ACB7Y729</accession>
<dbReference type="EMBL" id="CM037157">
    <property type="protein sequence ID" value="KAH7849298.1"/>
    <property type="molecule type" value="Genomic_DNA"/>
</dbReference>
<name>A0ACB7Y729_9ERIC</name>
<evidence type="ECO:0000313" key="1">
    <source>
        <dbReference type="EMBL" id="KAH7849298.1"/>
    </source>
</evidence>
<organism evidence="1 2">
    <name type="scientific">Vaccinium darrowii</name>
    <dbReference type="NCBI Taxonomy" id="229202"/>
    <lineage>
        <taxon>Eukaryota</taxon>
        <taxon>Viridiplantae</taxon>
        <taxon>Streptophyta</taxon>
        <taxon>Embryophyta</taxon>
        <taxon>Tracheophyta</taxon>
        <taxon>Spermatophyta</taxon>
        <taxon>Magnoliopsida</taxon>
        <taxon>eudicotyledons</taxon>
        <taxon>Gunneridae</taxon>
        <taxon>Pentapetalae</taxon>
        <taxon>asterids</taxon>
        <taxon>Ericales</taxon>
        <taxon>Ericaceae</taxon>
        <taxon>Vaccinioideae</taxon>
        <taxon>Vaccinieae</taxon>
        <taxon>Vaccinium</taxon>
    </lineage>
</organism>
<sequence>MKALTALVFGKIRIAASATADESSQDIKHNTVDPKRGSLEMRICSGWHRFLLCLPLIFFLTRVLYVLELQQSSTVEKMHKKQTNKFDHLILGPAAGEGLHDRLQCKGIRALNKTNFPSSSDNSNFGESISFVTVFATYDSSINRPINGESRDLVTVGNLSYSKAERSMAVLNAFINFIQVAMPQSNIIILTNPVSELSVHRNRVTLHPIQGLS</sequence>
<protein>
    <submittedName>
        <fullName evidence="1">Uncharacterized protein</fullName>
    </submittedName>
</protein>